<dbReference type="InterPro" id="IPR051916">
    <property type="entry name" value="GPI-anchor_lipid_remodeler"/>
</dbReference>
<dbReference type="SUPFAM" id="SSF56219">
    <property type="entry name" value="DNase I-like"/>
    <property type="match status" value="1"/>
</dbReference>
<dbReference type="Proteomes" id="UP001549366">
    <property type="component" value="Unassembled WGS sequence"/>
</dbReference>
<evidence type="ECO:0000313" key="2">
    <source>
        <dbReference type="Proteomes" id="UP001549366"/>
    </source>
</evidence>
<proteinExistence type="predicted"/>
<protein>
    <submittedName>
        <fullName evidence="1">Endonuclease/exonuclease/phosphatase family metal-dependent hydrolase</fullName>
    </submittedName>
</protein>
<keyword evidence="2" id="KW-1185">Reference proteome</keyword>
<gene>
    <name evidence="1" type="ORF">V5J35_004369</name>
</gene>
<name>A0ABV2SN37_9GAMM</name>
<dbReference type="PANTHER" id="PTHR14859">
    <property type="entry name" value="CALCOFLUOR WHITE HYPERSENSITIVE PROTEIN PRECURSOR"/>
    <property type="match status" value="1"/>
</dbReference>
<dbReference type="Gene3D" id="3.60.10.10">
    <property type="entry name" value="Endonuclease/exonuclease/phosphatase"/>
    <property type="match status" value="1"/>
</dbReference>
<reference evidence="1 2" key="1">
    <citation type="submission" date="2024-06" db="EMBL/GenBank/DDBJ databases">
        <title>Genomic Encyclopedia of Type Strains, Phase V (KMG-V): Genome sequencing to study the core and pangenomes of soil and plant-associated prokaryotes.</title>
        <authorList>
            <person name="Whitman W."/>
        </authorList>
    </citation>
    <scope>NUCLEOTIDE SEQUENCE [LARGE SCALE GENOMIC DNA]</scope>
    <source>
        <strain evidence="1 2">NE40</strain>
    </source>
</reference>
<evidence type="ECO:0000313" key="1">
    <source>
        <dbReference type="EMBL" id="MET4759177.1"/>
    </source>
</evidence>
<dbReference type="RefSeq" id="WP_354016499.1">
    <property type="nucleotide sequence ID" value="NZ_JBEWTB010000002.1"/>
</dbReference>
<dbReference type="GO" id="GO:0016787">
    <property type="term" value="F:hydrolase activity"/>
    <property type="evidence" value="ECO:0007669"/>
    <property type="project" value="UniProtKB-KW"/>
</dbReference>
<sequence>MRMNYNTTAGLILFSLCWLSLPLSAGSIYPWLAKTVTLHNDKTRNNNYELNPRLPADCSRGSCPKHSLMRAYQELQFKSLEKNRGIPTHNKDGKTLRVVTYNVHFWQQAGIRYFSTSGNVANELIKEMVAMNADVYLLQEVVFEQNIIHRLLRALKMPETAYYFCPEPDNFKNSLPVGNLTLVRKKAEHLYTSYYFYHPTATGTDLPLRDGVVPDTSSLQGRCAIINTIIPDGTDQLLQIVNIHLDHTDDSQLKTLQLEGTLNMMTANPYYSEISTHFIGGDLNTPMARQLSERKRLALELNARSRNTTVDLHVLELLEQHGYTDSFDHACIAPPGATVWSLIRIDYLFLKPRNHSNVCFTGQYLFHTLNSDHNALVFDIQFTP</sequence>
<organism evidence="1 2">
    <name type="scientific">Endozoicomonas lisbonensis</name>
    <dbReference type="NCBI Taxonomy" id="3120522"/>
    <lineage>
        <taxon>Bacteria</taxon>
        <taxon>Pseudomonadati</taxon>
        <taxon>Pseudomonadota</taxon>
        <taxon>Gammaproteobacteria</taxon>
        <taxon>Oceanospirillales</taxon>
        <taxon>Endozoicomonadaceae</taxon>
        <taxon>Endozoicomonas</taxon>
    </lineage>
</organism>
<comment type="caution">
    <text evidence="1">The sequence shown here is derived from an EMBL/GenBank/DDBJ whole genome shotgun (WGS) entry which is preliminary data.</text>
</comment>
<dbReference type="PANTHER" id="PTHR14859:SF15">
    <property type="entry name" value="ENDONUCLEASE_EXONUCLEASE_PHOSPHATASE DOMAIN-CONTAINING PROTEIN"/>
    <property type="match status" value="1"/>
</dbReference>
<keyword evidence="1" id="KW-0378">Hydrolase</keyword>
<dbReference type="EMBL" id="JBEWTB010000002">
    <property type="protein sequence ID" value="MET4759177.1"/>
    <property type="molecule type" value="Genomic_DNA"/>
</dbReference>
<keyword evidence="1" id="KW-0255">Endonuclease</keyword>
<dbReference type="InterPro" id="IPR036691">
    <property type="entry name" value="Endo/exonu/phosph_ase_sf"/>
</dbReference>
<accession>A0ABV2SN37</accession>
<keyword evidence="1" id="KW-0540">Nuclease</keyword>
<dbReference type="GO" id="GO:0004519">
    <property type="term" value="F:endonuclease activity"/>
    <property type="evidence" value="ECO:0007669"/>
    <property type="project" value="UniProtKB-KW"/>
</dbReference>